<proteinExistence type="predicted"/>
<keyword evidence="1" id="KW-0812">Transmembrane</keyword>
<feature type="transmembrane region" description="Helical" evidence="1">
    <location>
        <begin position="12"/>
        <end position="32"/>
    </location>
</feature>
<accession>A0A6B0UV65</accession>
<dbReference type="EMBL" id="GIFC01011115">
    <property type="protein sequence ID" value="MXU93198.1"/>
    <property type="molecule type" value="Transcribed_RNA"/>
</dbReference>
<evidence type="ECO:0000256" key="1">
    <source>
        <dbReference type="SAM" id="Phobius"/>
    </source>
</evidence>
<dbReference type="AlphaFoldDB" id="A0A6B0UV65"/>
<sequence length="142" mass="16398">MLDKKTRQKNLYQLIFFQLDLVLLPLPFAILICPTAKVAHMCGFDKRRCLKNKLLEVDAGNHVFIPSYSMLPRGRARWSGKGCNMEVSTAPLPNFMQYLWSIALAIRKTQSLLPLKTQIVWPKLETNTRAFVVTRMHNDMSF</sequence>
<keyword evidence="1" id="KW-0472">Membrane</keyword>
<keyword evidence="1" id="KW-1133">Transmembrane helix</keyword>
<protein>
    <submittedName>
        <fullName evidence="2">Putative secreted protein</fullName>
    </submittedName>
</protein>
<evidence type="ECO:0000313" key="2">
    <source>
        <dbReference type="EMBL" id="MXU93198.1"/>
    </source>
</evidence>
<reference evidence="2" key="1">
    <citation type="submission" date="2019-12" db="EMBL/GenBank/DDBJ databases">
        <title>An insight into the sialome of adult female Ixodes ricinus ticks feeding for 6 days.</title>
        <authorList>
            <person name="Perner J."/>
            <person name="Ribeiro J.M.C."/>
        </authorList>
    </citation>
    <scope>NUCLEOTIDE SEQUENCE</scope>
    <source>
        <strain evidence="2">Semi-engorged</strain>
        <tissue evidence="2">Salivary glands</tissue>
    </source>
</reference>
<name>A0A6B0UV65_IXORI</name>
<organism evidence="2">
    <name type="scientific">Ixodes ricinus</name>
    <name type="common">Common tick</name>
    <name type="synonym">Acarus ricinus</name>
    <dbReference type="NCBI Taxonomy" id="34613"/>
    <lineage>
        <taxon>Eukaryota</taxon>
        <taxon>Metazoa</taxon>
        <taxon>Ecdysozoa</taxon>
        <taxon>Arthropoda</taxon>
        <taxon>Chelicerata</taxon>
        <taxon>Arachnida</taxon>
        <taxon>Acari</taxon>
        <taxon>Parasitiformes</taxon>
        <taxon>Ixodida</taxon>
        <taxon>Ixodoidea</taxon>
        <taxon>Ixodidae</taxon>
        <taxon>Ixodinae</taxon>
        <taxon>Ixodes</taxon>
    </lineage>
</organism>